<dbReference type="EMBL" id="CAJFCJ010000068">
    <property type="protein sequence ID" value="CAD5126642.1"/>
    <property type="molecule type" value="Genomic_DNA"/>
</dbReference>
<dbReference type="AlphaFoldDB" id="A0A7I8WEM4"/>
<proteinExistence type="predicted"/>
<sequence>MAHQNNKVFKFKSKKTKINKAACINLFEDDKIERDIQQSALQNQQQTEVIQVLTDDCNGKNEGVVEGRKEATMTQYFVKKRKNEVVDILQVPKASCSKDSDEESDIEVCLEVCQPKKKKTIKIVQISSSQSSESSTEELMRKVATSVQYQTHSKLFLAEDLKRKLLHQQKCDDISVESGLTVFVRRKSDSFINFMESFCNKKSYSGIDIPQLIRQVPPKKDIKSQYLIVTDTSFDYDKKVLALNILKYGLDGELYVIHIEDLMASDLPVIFNDWKIECQQIVIHLPEHPITINNYLDEFYQKLKLVSGLNKMFICITIKINNEQKHCNYPYNNCDQLVEVDMKNNLKNSYVETYQFQHQQTIMKNPYISIIEFLANYNKEYLLNVPDLKKLVDKHNIKKAMSKKDKMLES</sequence>
<gene>
    <name evidence="1" type="ORF">DGYR_LOCUS13878</name>
</gene>
<dbReference type="Proteomes" id="UP000549394">
    <property type="component" value="Unassembled WGS sequence"/>
</dbReference>
<name>A0A7I8WEM4_9ANNE</name>
<organism evidence="1 2">
    <name type="scientific">Dimorphilus gyrociliatus</name>
    <dbReference type="NCBI Taxonomy" id="2664684"/>
    <lineage>
        <taxon>Eukaryota</taxon>
        <taxon>Metazoa</taxon>
        <taxon>Spiralia</taxon>
        <taxon>Lophotrochozoa</taxon>
        <taxon>Annelida</taxon>
        <taxon>Polychaeta</taxon>
        <taxon>Polychaeta incertae sedis</taxon>
        <taxon>Dinophilidae</taxon>
        <taxon>Dimorphilus</taxon>
    </lineage>
</organism>
<keyword evidence="2" id="KW-1185">Reference proteome</keyword>
<accession>A0A7I8WEM4</accession>
<evidence type="ECO:0000313" key="2">
    <source>
        <dbReference type="Proteomes" id="UP000549394"/>
    </source>
</evidence>
<comment type="caution">
    <text evidence="1">The sequence shown here is derived from an EMBL/GenBank/DDBJ whole genome shotgun (WGS) entry which is preliminary data.</text>
</comment>
<evidence type="ECO:0000313" key="1">
    <source>
        <dbReference type="EMBL" id="CAD5126642.1"/>
    </source>
</evidence>
<reference evidence="1 2" key="1">
    <citation type="submission" date="2020-08" db="EMBL/GenBank/DDBJ databases">
        <authorList>
            <person name="Hejnol A."/>
        </authorList>
    </citation>
    <scope>NUCLEOTIDE SEQUENCE [LARGE SCALE GENOMIC DNA]</scope>
</reference>
<protein>
    <submittedName>
        <fullName evidence="1">Uncharacterized protein</fullName>
    </submittedName>
</protein>